<organism evidence="2 3">
    <name type="scientific">Peronospora farinosa</name>
    <dbReference type="NCBI Taxonomy" id="134698"/>
    <lineage>
        <taxon>Eukaryota</taxon>
        <taxon>Sar</taxon>
        <taxon>Stramenopiles</taxon>
        <taxon>Oomycota</taxon>
        <taxon>Peronosporomycetes</taxon>
        <taxon>Peronosporales</taxon>
        <taxon>Peronosporaceae</taxon>
        <taxon>Peronospora</taxon>
    </lineage>
</organism>
<feature type="region of interest" description="Disordered" evidence="1">
    <location>
        <begin position="16"/>
        <end position="44"/>
    </location>
</feature>
<dbReference type="Proteomes" id="UP001157938">
    <property type="component" value="Unassembled WGS sequence"/>
</dbReference>
<sequence length="117" mass="13071">MRIVFVSTASTTEKVSDLKSLDASGSKAGTKSREQRKTTKGSANVHWQADVNSYYQQHVSAHVSKNDELRQRWPPQIGLVVVMKKSIVVVRLFPSVAEDEGDDANEKNKKTINVEQE</sequence>
<reference evidence="2 3" key="1">
    <citation type="submission" date="2021-11" db="EMBL/GenBank/DDBJ databases">
        <authorList>
            <person name="Islam A."/>
            <person name="Islam S."/>
            <person name="Flora M.S."/>
            <person name="Rahman M."/>
            <person name="Ziaur R.M."/>
            <person name="Epstein J.H."/>
            <person name="Hassan M."/>
            <person name="Klassen M."/>
            <person name="Woodard K."/>
            <person name="Webb A."/>
            <person name="Webby R.J."/>
            <person name="El Zowalaty M.E."/>
        </authorList>
    </citation>
    <scope>NUCLEOTIDE SEQUENCE [LARGE SCALE GENOMIC DNA]</scope>
    <source>
        <strain evidence="2">Pf1</strain>
    </source>
</reference>
<evidence type="ECO:0000313" key="2">
    <source>
        <dbReference type="EMBL" id="CAH0491981.1"/>
    </source>
</evidence>
<keyword evidence="3" id="KW-1185">Reference proteome</keyword>
<comment type="caution">
    <text evidence="2">The sequence shown here is derived from an EMBL/GenBank/DDBJ whole genome shotgun (WGS) entry which is preliminary data.</text>
</comment>
<accession>A0ABN8CFM4</accession>
<evidence type="ECO:0000313" key="3">
    <source>
        <dbReference type="Proteomes" id="UP001157938"/>
    </source>
</evidence>
<feature type="region of interest" description="Disordered" evidence="1">
    <location>
        <begin position="98"/>
        <end position="117"/>
    </location>
</feature>
<protein>
    <submittedName>
        <fullName evidence="2">Uncharacterized protein</fullName>
    </submittedName>
</protein>
<dbReference type="EMBL" id="CAKLBC010001435">
    <property type="protein sequence ID" value="CAH0491981.1"/>
    <property type="molecule type" value="Genomic_DNA"/>
</dbReference>
<gene>
    <name evidence="2" type="ORF">PFR001_LOCUS7210</name>
</gene>
<proteinExistence type="predicted"/>
<name>A0ABN8CFM4_9STRA</name>
<evidence type="ECO:0000256" key="1">
    <source>
        <dbReference type="SAM" id="MobiDB-lite"/>
    </source>
</evidence>